<keyword evidence="1" id="KW-1133">Transmembrane helix</keyword>
<reference evidence="2" key="1">
    <citation type="journal article" date="2023" name="Mol. Ecol. Resour.">
        <title>Chromosome-level genome assembly of a triploid poplar Populus alba 'Berolinensis'.</title>
        <authorList>
            <person name="Chen S."/>
            <person name="Yu Y."/>
            <person name="Wang X."/>
            <person name="Wang S."/>
            <person name="Zhang T."/>
            <person name="Zhou Y."/>
            <person name="He R."/>
            <person name="Meng N."/>
            <person name="Wang Y."/>
            <person name="Liu W."/>
            <person name="Liu Z."/>
            <person name="Liu J."/>
            <person name="Guo Q."/>
            <person name="Huang H."/>
            <person name="Sederoff R.R."/>
            <person name="Wang G."/>
            <person name="Qu G."/>
            <person name="Chen S."/>
        </authorList>
    </citation>
    <scope>NUCLEOTIDE SEQUENCE</scope>
    <source>
        <strain evidence="2">SC-2020</strain>
    </source>
</reference>
<dbReference type="AlphaFoldDB" id="A0AAD6QD81"/>
<organism evidence="2 3">
    <name type="scientific">Populus alba x Populus x berolinensis</name>
    <dbReference type="NCBI Taxonomy" id="444605"/>
    <lineage>
        <taxon>Eukaryota</taxon>
        <taxon>Viridiplantae</taxon>
        <taxon>Streptophyta</taxon>
        <taxon>Embryophyta</taxon>
        <taxon>Tracheophyta</taxon>
        <taxon>Spermatophyta</taxon>
        <taxon>Magnoliopsida</taxon>
        <taxon>eudicotyledons</taxon>
        <taxon>Gunneridae</taxon>
        <taxon>Pentapetalae</taxon>
        <taxon>rosids</taxon>
        <taxon>fabids</taxon>
        <taxon>Malpighiales</taxon>
        <taxon>Salicaceae</taxon>
        <taxon>Saliceae</taxon>
        <taxon>Populus</taxon>
    </lineage>
</organism>
<keyword evidence="1" id="KW-0812">Transmembrane</keyword>
<name>A0AAD6QD81_9ROSI</name>
<evidence type="ECO:0000313" key="2">
    <source>
        <dbReference type="EMBL" id="KAJ6987907.1"/>
    </source>
</evidence>
<evidence type="ECO:0000256" key="1">
    <source>
        <dbReference type="SAM" id="Phobius"/>
    </source>
</evidence>
<proteinExistence type="predicted"/>
<gene>
    <name evidence="2" type="ORF">NC653_020989</name>
</gene>
<accession>A0AAD6QD81</accession>
<feature type="transmembrane region" description="Helical" evidence="1">
    <location>
        <begin position="78"/>
        <end position="100"/>
    </location>
</feature>
<protein>
    <submittedName>
        <fullName evidence="2">Uncharacterized protein</fullName>
    </submittedName>
</protein>
<sequence>MGFMEYVKSIEWEHESYPDYEDFIALPLFALFFPFVRFFLDRFVFQKVAQHLIFGKEHQTLDVQSDERRKKIRKFKESAWKCIYFLSSEILVLCCMFGSLDVTLAISLLPVAPPPLHSVPQRCQVILFKNRVELHNNLISVKITPLTECLFSFKPNLQPGTDHVKKNDNPYTAR</sequence>
<feature type="transmembrane region" description="Helical" evidence="1">
    <location>
        <begin position="23"/>
        <end position="40"/>
    </location>
</feature>
<evidence type="ECO:0000313" key="3">
    <source>
        <dbReference type="Proteomes" id="UP001164929"/>
    </source>
</evidence>
<comment type="caution">
    <text evidence="2">The sequence shown here is derived from an EMBL/GenBank/DDBJ whole genome shotgun (WGS) entry which is preliminary data.</text>
</comment>
<dbReference type="EMBL" id="JAQIZT010000008">
    <property type="protein sequence ID" value="KAJ6987907.1"/>
    <property type="molecule type" value="Genomic_DNA"/>
</dbReference>
<keyword evidence="1" id="KW-0472">Membrane</keyword>
<dbReference type="Proteomes" id="UP001164929">
    <property type="component" value="Chromosome 8"/>
</dbReference>
<keyword evidence="3" id="KW-1185">Reference proteome</keyword>